<reference evidence="1" key="1">
    <citation type="journal article" date="2015" name="Nature">
        <title>Complex archaea that bridge the gap between prokaryotes and eukaryotes.</title>
        <authorList>
            <person name="Spang A."/>
            <person name="Saw J.H."/>
            <person name="Jorgensen S.L."/>
            <person name="Zaremba-Niedzwiedzka K."/>
            <person name="Martijn J."/>
            <person name="Lind A.E."/>
            <person name="van Eijk R."/>
            <person name="Schleper C."/>
            <person name="Guy L."/>
            <person name="Ettema T.J."/>
        </authorList>
    </citation>
    <scope>NUCLEOTIDE SEQUENCE</scope>
</reference>
<gene>
    <name evidence="1" type="ORF">LCGC14_2940660</name>
</gene>
<dbReference type="AlphaFoldDB" id="A0A0F8Y531"/>
<dbReference type="EMBL" id="LAZR01058974">
    <property type="protein sequence ID" value="KKK68775.1"/>
    <property type="molecule type" value="Genomic_DNA"/>
</dbReference>
<sequence>MSKGKAIVDIVRGPGLVGHETAGEYDFLYRASSVKDPKWDIGDRVALPDGRVYRYGLAVNSIEPGRGLKFSGNIASDGVSGNVNRAQAVGDKELRWASETFLKDELKGGYVIVFGGSNSYQQFGVIGNTACSASELTVYLDRAITTDVGSTQFAEILPNPYRYLKQEYNYYMSHAGVGMSYPTAGQYFWIQTWGPCWINNGPYGQGAETSERDVLFNGDGSLRNMAEWDVIVGNNKAGFIITATSNGNDAVSFIMLQINP</sequence>
<comment type="caution">
    <text evidence="1">The sequence shown here is derived from an EMBL/GenBank/DDBJ whole genome shotgun (WGS) entry which is preliminary data.</text>
</comment>
<name>A0A0F8Y531_9ZZZZ</name>
<protein>
    <submittedName>
        <fullName evidence="1">Uncharacterized protein</fullName>
    </submittedName>
</protein>
<proteinExistence type="predicted"/>
<organism evidence="1">
    <name type="scientific">marine sediment metagenome</name>
    <dbReference type="NCBI Taxonomy" id="412755"/>
    <lineage>
        <taxon>unclassified sequences</taxon>
        <taxon>metagenomes</taxon>
        <taxon>ecological metagenomes</taxon>
    </lineage>
</organism>
<accession>A0A0F8Y531</accession>
<evidence type="ECO:0000313" key="1">
    <source>
        <dbReference type="EMBL" id="KKK68775.1"/>
    </source>
</evidence>